<evidence type="ECO:0000313" key="3">
    <source>
        <dbReference type="Proteomes" id="UP000287394"/>
    </source>
</evidence>
<sequence>MASEVIRCSDCNAPFRAVPLWLLNAKVNFSCTSCPKRGGRSTVRFEPAIEPVVTARKAVDLDADPDLEGIDMEEIDEDIELELGDDDLDGKDDKDI</sequence>
<dbReference type="EMBL" id="AP025739">
    <property type="protein sequence ID" value="BDI32148.1"/>
    <property type="molecule type" value="Genomic_DNA"/>
</dbReference>
<evidence type="ECO:0000256" key="1">
    <source>
        <dbReference type="SAM" id="MobiDB-lite"/>
    </source>
</evidence>
<protein>
    <submittedName>
        <fullName evidence="2">Uncharacterized protein</fullName>
    </submittedName>
</protein>
<dbReference type="KEGG" id="ccot:CCAX7_41990"/>
<organism evidence="2 3">
    <name type="scientific">Capsulimonas corticalis</name>
    <dbReference type="NCBI Taxonomy" id="2219043"/>
    <lineage>
        <taxon>Bacteria</taxon>
        <taxon>Bacillati</taxon>
        <taxon>Armatimonadota</taxon>
        <taxon>Armatimonadia</taxon>
        <taxon>Capsulimonadales</taxon>
        <taxon>Capsulimonadaceae</taxon>
        <taxon>Capsulimonas</taxon>
    </lineage>
</organism>
<evidence type="ECO:0000313" key="2">
    <source>
        <dbReference type="EMBL" id="BDI32148.1"/>
    </source>
</evidence>
<proteinExistence type="predicted"/>
<dbReference type="Proteomes" id="UP000287394">
    <property type="component" value="Chromosome"/>
</dbReference>
<keyword evidence="3" id="KW-1185">Reference proteome</keyword>
<feature type="region of interest" description="Disordered" evidence="1">
    <location>
        <begin position="73"/>
        <end position="96"/>
    </location>
</feature>
<feature type="compositionally biased region" description="Acidic residues" evidence="1">
    <location>
        <begin position="73"/>
        <end position="90"/>
    </location>
</feature>
<accession>A0A402CXW9</accession>
<reference evidence="2 3" key="1">
    <citation type="journal article" date="2019" name="Int. J. Syst. Evol. Microbiol.">
        <title>Capsulimonas corticalis gen. nov., sp. nov., an aerobic capsulated bacterium, of a novel bacterial order, Capsulimonadales ord. nov., of the class Armatimonadia of the phylum Armatimonadetes.</title>
        <authorList>
            <person name="Li J."/>
            <person name="Kudo C."/>
            <person name="Tonouchi A."/>
        </authorList>
    </citation>
    <scope>NUCLEOTIDE SEQUENCE [LARGE SCALE GENOMIC DNA]</scope>
    <source>
        <strain evidence="2 3">AX-7</strain>
    </source>
</reference>
<dbReference type="AlphaFoldDB" id="A0A402CXW9"/>
<dbReference type="RefSeq" id="WP_119322158.1">
    <property type="nucleotide sequence ID" value="NZ_AP025739.1"/>
</dbReference>
<name>A0A402CXW9_9BACT</name>
<gene>
    <name evidence="2" type="ORF">CCAX7_41990</name>
</gene>